<evidence type="ECO:0000313" key="7">
    <source>
        <dbReference type="Proteomes" id="UP001152523"/>
    </source>
</evidence>
<comment type="similarity">
    <text evidence="1">Belongs to the peptidase C48 family.</text>
</comment>
<dbReference type="InterPro" id="IPR038765">
    <property type="entry name" value="Papain-like_cys_pep_sf"/>
</dbReference>
<feature type="compositionally biased region" description="Basic residues" evidence="4">
    <location>
        <begin position="1"/>
        <end position="18"/>
    </location>
</feature>
<comment type="caution">
    <text evidence="6">The sequence shown here is derived from an EMBL/GenBank/DDBJ whole genome shotgun (WGS) entry which is preliminary data.</text>
</comment>
<keyword evidence="2" id="KW-0645">Protease</keyword>
<dbReference type="Pfam" id="PF02902">
    <property type="entry name" value="Peptidase_C48"/>
    <property type="match status" value="1"/>
</dbReference>
<feature type="region of interest" description="Disordered" evidence="4">
    <location>
        <begin position="84"/>
        <end position="107"/>
    </location>
</feature>
<dbReference type="EMBL" id="CAMAPF010000260">
    <property type="protein sequence ID" value="CAH9115911.1"/>
    <property type="molecule type" value="Genomic_DNA"/>
</dbReference>
<sequence>MGRYREGKKKGATRKLKNPTKLLSPATANGIGKNSMSNHAVNPILQGPSIAAGGHVGCFRSQKLHSQIEIIDISSSCPESQFKKVGEDQVATPSQGSSPVPGFKGHNEKECDYANVNGIEDIKDAFDNLANLIKSQNPNISFQLSPSGVPLMITNAATLMLPSIQKKEDSAMLHEMAIITKGEACERDQNDTHIKKSLFSKFEQCDNNNFYINFKPFPCIPNGGTSTGFVIPKWVPISFTPPADMTMDEIDVALLSYIFMRDENNDYGSEVLISTRYGDGDRKTLNTLMPKAWIDQEVLNLLACKLTYEDIHFAPFSTMWFLPTMFSQYVLDWDYEPEILKGFYQRDFMGKVDCLRKIFIPINDQNVHWYLLIVAFDKRMLILLDSYPSEGRREHRRHSVTKLASFLDKMLDENDIPSNPNMIYLASLWLSQKVFRVNNLDLMIVEYG</sequence>
<evidence type="ECO:0000256" key="3">
    <source>
        <dbReference type="ARBA" id="ARBA00022801"/>
    </source>
</evidence>
<feature type="domain" description="Ubiquitin-like protease family profile" evidence="5">
    <location>
        <begin position="278"/>
        <end position="448"/>
    </location>
</feature>
<gene>
    <name evidence="6" type="ORF">CEPIT_LOCUS21312</name>
</gene>
<name>A0AAV0E8D0_9ASTE</name>
<evidence type="ECO:0000256" key="1">
    <source>
        <dbReference type="ARBA" id="ARBA00005234"/>
    </source>
</evidence>
<evidence type="ECO:0000256" key="2">
    <source>
        <dbReference type="ARBA" id="ARBA00022670"/>
    </source>
</evidence>
<protein>
    <recommendedName>
        <fullName evidence="5">Ubiquitin-like protease family profile domain-containing protein</fullName>
    </recommendedName>
</protein>
<proteinExistence type="inferred from homology"/>
<accession>A0AAV0E8D0</accession>
<dbReference type="Gene3D" id="3.40.395.10">
    <property type="entry name" value="Adenoviral Proteinase, Chain A"/>
    <property type="match status" value="1"/>
</dbReference>
<dbReference type="InterPro" id="IPR003653">
    <property type="entry name" value="Peptidase_C48_C"/>
</dbReference>
<dbReference type="PROSITE" id="PS50600">
    <property type="entry name" value="ULP_PROTEASE"/>
    <property type="match status" value="1"/>
</dbReference>
<dbReference type="SUPFAM" id="SSF54001">
    <property type="entry name" value="Cysteine proteinases"/>
    <property type="match status" value="1"/>
</dbReference>
<evidence type="ECO:0000313" key="6">
    <source>
        <dbReference type="EMBL" id="CAH9115911.1"/>
    </source>
</evidence>
<dbReference type="GO" id="GO:0006508">
    <property type="term" value="P:proteolysis"/>
    <property type="evidence" value="ECO:0007669"/>
    <property type="project" value="UniProtKB-KW"/>
</dbReference>
<organism evidence="6 7">
    <name type="scientific">Cuscuta epithymum</name>
    <dbReference type="NCBI Taxonomy" id="186058"/>
    <lineage>
        <taxon>Eukaryota</taxon>
        <taxon>Viridiplantae</taxon>
        <taxon>Streptophyta</taxon>
        <taxon>Embryophyta</taxon>
        <taxon>Tracheophyta</taxon>
        <taxon>Spermatophyta</taxon>
        <taxon>Magnoliopsida</taxon>
        <taxon>eudicotyledons</taxon>
        <taxon>Gunneridae</taxon>
        <taxon>Pentapetalae</taxon>
        <taxon>asterids</taxon>
        <taxon>lamiids</taxon>
        <taxon>Solanales</taxon>
        <taxon>Convolvulaceae</taxon>
        <taxon>Cuscuteae</taxon>
        <taxon>Cuscuta</taxon>
        <taxon>Cuscuta subgen. Cuscuta</taxon>
    </lineage>
</organism>
<feature type="region of interest" description="Disordered" evidence="4">
    <location>
        <begin position="1"/>
        <end position="34"/>
    </location>
</feature>
<reference evidence="6" key="1">
    <citation type="submission" date="2022-07" db="EMBL/GenBank/DDBJ databases">
        <authorList>
            <person name="Macas J."/>
            <person name="Novak P."/>
            <person name="Neumann P."/>
        </authorList>
    </citation>
    <scope>NUCLEOTIDE SEQUENCE</scope>
</reference>
<dbReference type="AlphaFoldDB" id="A0AAV0E8D0"/>
<evidence type="ECO:0000256" key="4">
    <source>
        <dbReference type="SAM" id="MobiDB-lite"/>
    </source>
</evidence>
<dbReference type="Proteomes" id="UP001152523">
    <property type="component" value="Unassembled WGS sequence"/>
</dbReference>
<keyword evidence="7" id="KW-1185">Reference proteome</keyword>
<keyword evidence="3" id="KW-0378">Hydrolase</keyword>
<dbReference type="GO" id="GO:0008234">
    <property type="term" value="F:cysteine-type peptidase activity"/>
    <property type="evidence" value="ECO:0007669"/>
    <property type="project" value="InterPro"/>
</dbReference>
<evidence type="ECO:0000259" key="5">
    <source>
        <dbReference type="PROSITE" id="PS50600"/>
    </source>
</evidence>